<dbReference type="Proteomes" id="UP000245430">
    <property type="component" value="Unassembled WGS sequence"/>
</dbReference>
<gene>
    <name evidence="1" type="ORF">LX78_00249</name>
</gene>
<dbReference type="AlphaFoldDB" id="A0A316DQN9"/>
<comment type="caution">
    <text evidence="1">The sequence shown here is derived from an EMBL/GenBank/DDBJ whole genome shotgun (WGS) entry which is preliminary data.</text>
</comment>
<accession>A0A316DQN9</accession>
<dbReference type="EMBL" id="QGGP01000001">
    <property type="protein sequence ID" value="PWK20547.1"/>
    <property type="molecule type" value="Genomic_DNA"/>
</dbReference>
<keyword evidence="2" id="KW-1185">Reference proteome</keyword>
<dbReference type="RefSeq" id="WP_109680816.1">
    <property type="nucleotide sequence ID" value="NZ_QGGP01000001.1"/>
</dbReference>
<sequence>MKELLAEISELLLYIKKKYPVSYKYLDENPITIPNIENPNISTVELEKYLALLKDLIAKRENKN</sequence>
<reference evidence="1 2" key="1">
    <citation type="submission" date="2018-05" db="EMBL/GenBank/DDBJ databases">
        <title>Genomic Encyclopedia of Archaeal and Bacterial Type Strains, Phase II (KMG-II): from individual species to whole genera.</title>
        <authorList>
            <person name="Goeker M."/>
        </authorList>
    </citation>
    <scope>NUCLEOTIDE SEQUENCE [LARGE SCALE GENOMIC DNA]</scope>
    <source>
        <strain evidence="1 2">DSM 22637</strain>
    </source>
</reference>
<organism evidence="1 2">
    <name type="scientific">Xanthomarina spongicola</name>
    <dbReference type="NCBI Taxonomy" id="570520"/>
    <lineage>
        <taxon>Bacteria</taxon>
        <taxon>Pseudomonadati</taxon>
        <taxon>Bacteroidota</taxon>
        <taxon>Flavobacteriia</taxon>
        <taxon>Flavobacteriales</taxon>
        <taxon>Flavobacteriaceae</taxon>
        <taxon>Xanthomarina</taxon>
    </lineage>
</organism>
<protein>
    <submittedName>
        <fullName evidence="1">Uncharacterized protein</fullName>
    </submittedName>
</protein>
<evidence type="ECO:0000313" key="2">
    <source>
        <dbReference type="Proteomes" id="UP000245430"/>
    </source>
</evidence>
<evidence type="ECO:0000313" key="1">
    <source>
        <dbReference type="EMBL" id="PWK20547.1"/>
    </source>
</evidence>
<proteinExistence type="predicted"/>
<name>A0A316DQN9_9FLAO</name>